<feature type="domain" description="N-acetyltransferase" evidence="3">
    <location>
        <begin position="29"/>
        <end position="212"/>
    </location>
</feature>
<evidence type="ECO:0000313" key="4">
    <source>
        <dbReference type="EMBL" id="KAL2285787.1"/>
    </source>
</evidence>
<organism evidence="4 5">
    <name type="scientific">Diaporthe vaccinii</name>
    <dbReference type="NCBI Taxonomy" id="105482"/>
    <lineage>
        <taxon>Eukaryota</taxon>
        <taxon>Fungi</taxon>
        <taxon>Dikarya</taxon>
        <taxon>Ascomycota</taxon>
        <taxon>Pezizomycotina</taxon>
        <taxon>Sordariomycetes</taxon>
        <taxon>Sordariomycetidae</taxon>
        <taxon>Diaporthales</taxon>
        <taxon>Diaporthaceae</taxon>
        <taxon>Diaporthe</taxon>
        <taxon>Diaporthe eres species complex</taxon>
    </lineage>
</organism>
<dbReference type="SUPFAM" id="SSF55729">
    <property type="entry name" value="Acyl-CoA N-acyltransferases (Nat)"/>
    <property type="match status" value="1"/>
</dbReference>
<dbReference type="Pfam" id="PF00583">
    <property type="entry name" value="Acetyltransf_1"/>
    <property type="match status" value="1"/>
</dbReference>
<dbReference type="EMBL" id="JBAWTH010000028">
    <property type="protein sequence ID" value="KAL2285787.1"/>
    <property type="molecule type" value="Genomic_DNA"/>
</dbReference>
<dbReference type="InterPro" id="IPR000182">
    <property type="entry name" value="GNAT_dom"/>
</dbReference>
<sequence>MKLRLVILKHHNCLAGSNRIMDSSTGAKIELRQRERSDIPRLHDIITAVHAETGYPVDGPSCFEAFLDPPPEQLLHAITAVLVPADQQDADREHAIAGHAMIMSPSAAGVLNPASEVHLERGGTMENHAVLSRFFVDPAAQARGIGSRLLEEATAWAGREGKRLVLVVLAKDEGAVRLYDRAGWVRAGEHVFTSKWGTGYNALAYLGPHRATGYDLGPL</sequence>
<comment type="caution">
    <text evidence="4">The sequence shown here is derived from an EMBL/GenBank/DDBJ whole genome shotgun (WGS) entry which is preliminary data.</text>
</comment>
<keyword evidence="1" id="KW-0808">Transferase</keyword>
<evidence type="ECO:0000256" key="1">
    <source>
        <dbReference type="ARBA" id="ARBA00022679"/>
    </source>
</evidence>
<dbReference type="InterPro" id="IPR050832">
    <property type="entry name" value="Bact_Acetyltransf"/>
</dbReference>
<accession>A0ABR4ETK9</accession>
<evidence type="ECO:0000256" key="2">
    <source>
        <dbReference type="ARBA" id="ARBA00023315"/>
    </source>
</evidence>
<dbReference type="CDD" id="cd04301">
    <property type="entry name" value="NAT_SF"/>
    <property type="match status" value="1"/>
</dbReference>
<dbReference type="PANTHER" id="PTHR43877">
    <property type="entry name" value="AMINOALKYLPHOSPHONATE N-ACETYLTRANSFERASE-RELATED-RELATED"/>
    <property type="match status" value="1"/>
</dbReference>
<dbReference type="Gene3D" id="3.40.630.30">
    <property type="match status" value="1"/>
</dbReference>
<gene>
    <name evidence="4" type="ORF">FJTKL_07510</name>
</gene>
<dbReference type="PROSITE" id="PS51186">
    <property type="entry name" value="GNAT"/>
    <property type="match status" value="1"/>
</dbReference>
<proteinExistence type="predicted"/>
<reference evidence="4 5" key="1">
    <citation type="submission" date="2024-03" db="EMBL/GenBank/DDBJ databases">
        <title>A high-quality draft genome sequence of Diaporthe vaccinii, a causative agent of upright dieback and viscid rot disease in cranberry plants.</title>
        <authorList>
            <person name="Sarrasin M."/>
            <person name="Lang B.F."/>
            <person name="Burger G."/>
        </authorList>
    </citation>
    <scope>NUCLEOTIDE SEQUENCE [LARGE SCALE GENOMIC DNA]</scope>
    <source>
        <strain evidence="4 5">IS7</strain>
    </source>
</reference>
<dbReference type="InterPro" id="IPR016181">
    <property type="entry name" value="Acyl_CoA_acyltransferase"/>
</dbReference>
<name>A0ABR4ETK9_9PEZI</name>
<evidence type="ECO:0000259" key="3">
    <source>
        <dbReference type="PROSITE" id="PS51186"/>
    </source>
</evidence>
<protein>
    <recommendedName>
        <fullName evidence="3">N-acetyltransferase domain-containing protein</fullName>
    </recommendedName>
</protein>
<keyword evidence="2" id="KW-0012">Acyltransferase</keyword>
<evidence type="ECO:0000313" key="5">
    <source>
        <dbReference type="Proteomes" id="UP001600888"/>
    </source>
</evidence>
<keyword evidence="5" id="KW-1185">Reference proteome</keyword>
<dbReference type="Proteomes" id="UP001600888">
    <property type="component" value="Unassembled WGS sequence"/>
</dbReference>